<dbReference type="AlphaFoldDB" id="A0A9D2KFG3"/>
<sequence length="426" mass="48659">MTDDNSALGRSAKPHSLGEMRLSLDVFIHLFCFISLLLIGADRWGIELLGVNFRVDQLFLCVFALLLVVKKAYRFTFNGWIAAFLFLSLISTLFAVSIMRGILFYCSIVYNVLFLFYALASYVKCYGFAMFIRIFRMTMKVQFFILLFQFALKLVTGYEFSFLPSYGEYMGIYRFQIWFYEPSYLATYLVLWFSFSFMQFLLEGRKEYLIDLLMCLAMFLMSTSTSGFIGIALTVGVVYLIWLARGITTKKLIFPVILLAIFLVLRIAFASMFDVFIGRLFDSSLNEASGGRIDGWTETWKVFLENPFFGVGPGNYGLYLGQEAGYVPTNVSLELLATLGIGGFIAFYGLTASLFVRAVALYRRERSESAFLIFAFAVALILFTVILQINQGYLRLYHWMAFGVLAGALERERMLRKYSLAEDINA</sequence>
<dbReference type="InterPro" id="IPR007016">
    <property type="entry name" value="O-antigen_ligase-rel_domated"/>
</dbReference>
<feature type="transmembrane region" description="Helical" evidence="5">
    <location>
        <begin position="51"/>
        <end position="69"/>
    </location>
</feature>
<feature type="transmembrane region" description="Helical" evidence="5">
    <location>
        <begin position="184"/>
        <end position="202"/>
    </location>
</feature>
<reference evidence="7" key="1">
    <citation type="journal article" date="2021" name="PeerJ">
        <title>Extensive microbial diversity within the chicken gut microbiome revealed by metagenomics and culture.</title>
        <authorList>
            <person name="Gilroy R."/>
            <person name="Ravi A."/>
            <person name="Getino M."/>
            <person name="Pursley I."/>
            <person name="Horton D.L."/>
            <person name="Alikhan N.F."/>
            <person name="Baker D."/>
            <person name="Gharbi K."/>
            <person name="Hall N."/>
            <person name="Watson M."/>
            <person name="Adriaenssens E.M."/>
            <person name="Foster-Nyarko E."/>
            <person name="Jarju S."/>
            <person name="Secka A."/>
            <person name="Antonio M."/>
            <person name="Oren A."/>
            <person name="Chaudhuri R.R."/>
            <person name="La Ragione R."/>
            <person name="Hildebrand F."/>
            <person name="Pallen M.J."/>
        </authorList>
    </citation>
    <scope>NUCLEOTIDE SEQUENCE</scope>
    <source>
        <strain evidence="7">CHK156-179</strain>
    </source>
</reference>
<feature type="transmembrane region" description="Helical" evidence="5">
    <location>
        <begin position="208"/>
        <end position="241"/>
    </location>
</feature>
<keyword evidence="3 5" id="KW-1133">Transmembrane helix</keyword>
<evidence type="ECO:0000259" key="6">
    <source>
        <dbReference type="Pfam" id="PF04932"/>
    </source>
</evidence>
<dbReference type="EMBL" id="DXAJ01000006">
    <property type="protein sequence ID" value="HJA01802.1"/>
    <property type="molecule type" value="Genomic_DNA"/>
</dbReference>
<reference evidence="7" key="2">
    <citation type="submission" date="2021-04" db="EMBL/GenBank/DDBJ databases">
        <authorList>
            <person name="Gilroy R."/>
        </authorList>
    </citation>
    <scope>NUCLEOTIDE SEQUENCE</scope>
    <source>
        <strain evidence="7">CHK156-179</strain>
    </source>
</reference>
<evidence type="ECO:0000256" key="5">
    <source>
        <dbReference type="SAM" id="Phobius"/>
    </source>
</evidence>
<proteinExistence type="predicted"/>
<dbReference type="PANTHER" id="PTHR37422:SF13">
    <property type="entry name" value="LIPOPOLYSACCHARIDE BIOSYNTHESIS PROTEIN PA4999-RELATED"/>
    <property type="match status" value="1"/>
</dbReference>
<evidence type="ECO:0000256" key="1">
    <source>
        <dbReference type="ARBA" id="ARBA00004141"/>
    </source>
</evidence>
<comment type="subcellular location">
    <subcellularLocation>
        <location evidence="1">Membrane</location>
        <topology evidence="1">Multi-pass membrane protein</topology>
    </subcellularLocation>
</comment>
<feature type="transmembrane region" description="Helical" evidence="5">
    <location>
        <begin position="370"/>
        <end position="387"/>
    </location>
</feature>
<dbReference type="InterPro" id="IPR051533">
    <property type="entry name" value="WaaL-like"/>
</dbReference>
<evidence type="ECO:0000313" key="8">
    <source>
        <dbReference type="Proteomes" id="UP000824221"/>
    </source>
</evidence>
<feature type="transmembrane region" description="Helical" evidence="5">
    <location>
        <begin position="75"/>
        <end position="95"/>
    </location>
</feature>
<evidence type="ECO:0000256" key="3">
    <source>
        <dbReference type="ARBA" id="ARBA00022989"/>
    </source>
</evidence>
<protein>
    <submittedName>
        <fullName evidence="7">O-antigen ligase family protein</fullName>
    </submittedName>
</protein>
<keyword evidence="4 5" id="KW-0472">Membrane</keyword>
<dbReference type="GO" id="GO:0016020">
    <property type="term" value="C:membrane"/>
    <property type="evidence" value="ECO:0007669"/>
    <property type="project" value="UniProtKB-SubCell"/>
</dbReference>
<accession>A0A9D2KFG3</accession>
<evidence type="ECO:0000256" key="2">
    <source>
        <dbReference type="ARBA" id="ARBA00022692"/>
    </source>
</evidence>
<dbReference type="GO" id="GO:0016874">
    <property type="term" value="F:ligase activity"/>
    <property type="evidence" value="ECO:0007669"/>
    <property type="project" value="UniProtKB-KW"/>
</dbReference>
<feature type="transmembrane region" description="Helical" evidence="5">
    <location>
        <begin position="253"/>
        <end position="277"/>
    </location>
</feature>
<feature type="transmembrane region" description="Helical" evidence="5">
    <location>
        <begin position="335"/>
        <end position="358"/>
    </location>
</feature>
<evidence type="ECO:0000256" key="4">
    <source>
        <dbReference type="ARBA" id="ARBA00023136"/>
    </source>
</evidence>
<keyword evidence="7" id="KW-0436">Ligase</keyword>
<organism evidence="7 8">
    <name type="scientific">Candidatus Gallimonas gallistercoris</name>
    <dbReference type="NCBI Taxonomy" id="2838602"/>
    <lineage>
        <taxon>Bacteria</taxon>
        <taxon>Bacillati</taxon>
        <taxon>Bacillota</taxon>
        <taxon>Clostridia</taxon>
        <taxon>Candidatus Gallimonas</taxon>
    </lineage>
</organism>
<keyword evidence="2 5" id="KW-0812">Transmembrane</keyword>
<gene>
    <name evidence="7" type="ORF">H9797_00275</name>
</gene>
<evidence type="ECO:0000313" key="7">
    <source>
        <dbReference type="EMBL" id="HJA01802.1"/>
    </source>
</evidence>
<feature type="domain" description="O-antigen ligase-related" evidence="6">
    <location>
        <begin position="212"/>
        <end position="347"/>
    </location>
</feature>
<name>A0A9D2KFG3_9FIRM</name>
<dbReference type="PANTHER" id="PTHR37422">
    <property type="entry name" value="TEICHURONIC ACID BIOSYNTHESIS PROTEIN TUAE"/>
    <property type="match status" value="1"/>
</dbReference>
<comment type="caution">
    <text evidence="7">The sequence shown here is derived from an EMBL/GenBank/DDBJ whole genome shotgun (WGS) entry which is preliminary data.</text>
</comment>
<dbReference type="Proteomes" id="UP000824221">
    <property type="component" value="Unassembled WGS sequence"/>
</dbReference>
<dbReference type="Pfam" id="PF04932">
    <property type="entry name" value="Wzy_C"/>
    <property type="match status" value="1"/>
</dbReference>
<feature type="transmembrane region" description="Helical" evidence="5">
    <location>
        <begin position="20"/>
        <end position="39"/>
    </location>
</feature>